<dbReference type="AlphaFoldDB" id="F0V290"/>
<dbReference type="HOGENOM" id="CLU_2509151_0_0_14"/>
<sequence length="85" mass="10205">MGNTKEDGNNLYVQAREDNRLRTELLHISYDWMNSIHQAIEQDNFQEWLGWLSTISTWMNLKGEEIKESYLSKWKVNFQRLEGII</sequence>
<name>F0V290_MYCS3</name>
<reference evidence="1 2" key="1">
    <citation type="journal article" date="2011" name="J. Bacteriol.">
        <title>Complete genome sequence of the hemotrophic Mycoplasma suis strain KI3806.</title>
        <authorList>
            <person name="Oehlerking J."/>
            <person name="Kube M."/>
            <person name="Felder K.M."/>
            <person name="Matter D."/>
            <person name="Wittenbrink M.M."/>
            <person name="Schwarzenbach S."/>
            <person name="Kramer M.M."/>
            <person name="Hoelzle K."/>
            <person name="Hoelzle L.E."/>
        </authorList>
    </citation>
    <scope>NUCLEOTIDE SEQUENCE [LARGE SCALE GENOMIC DNA]</scope>
    <source>
        <strain evidence="2">KI_3806</strain>
    </source>
</reference>
<dbReference type="SUPFAM" id="SSF101386">
    <property type="entry name" value="all-alpha NTP pyrophosphatases"/>
    <property type="match status" value="1"/>
</dbReference>
<protein>
    <submittedName>
        <fullName evidence="1">Predicted dUTPase</fullName>
    </submittedName>
</protein>
<dbReference type="Proteomes" id="UP000008645">
    <property type="component" value="Chromosome"/>
</dbReference>
<dbReference type="EMBL" id="FQ790233">
    <property type="protein sequence ID" value="CBZ40771.1"/>
    <property type="molecule type" value="Genomic_DNA"/>
</dbReference>
<dbReference type="KEGG" id="msk:MSUIS_06780"/>
<gene>
    <name evidence="1" type="ORF">MSUIS_06780</name>
</gene>
<evidence type="ECO:0000313" key="2">
    <source>
        <dbReference type="Proteomes" id="UP000008645"/>
    </source>
</evidence>
<dbReference type="RefSeq" id="WP_013609372.1">
    <property type="nucleotide sequence ID" value="NC_015153.1"/>
</dbReference>
<proteinExistence type="predicted"/>
<evidence type="ECO:0000313" key="1">
    <source>
        <dbReference type="EMBL" id="CBZ40771.1"/>
    </source>
</evidence>
<accession>F0V290</accession>
<organism evidence="1 2">
    <name type="scientific">Mycoplasma suis (strain KI_3806)</name>
    <dbReference type="NCBI Taxonomy" id="708248"/>
    <lineage>
        <taxon>Bacteria</taxon>
        <taxon>Bacillati</taxon>
        <taxon>Mycoplasmatota</taxon>
        <taxon>Mollicutes</taxon>
        <taxon>Mycoplasmataceae</taxon>
        <taxon>Mycoplasma</taxon>
    </lineage>
</organism>